<dbReference type="AlphaFoldDB" id="A0A645AF95"/>
<sequence length="87" mass="10161">MLEFRLHFAGRGVLNLVSLLNQLNEGFGLAYVFKIRRNHGIQRLVNQHLDVAEPLNDQRRFFIINVHDHRQRQGRLEGVLGNQADLF</sequence>
<reference evidence="1" key="1">
    <citation type="submission" date="2019-08" db="EMBL/GenBank/DDBJ databases">
        <authorList>
            <person name="Kucharzyk K."/>
            <person name="Murdoch R.W."/>
            <person name="Higgins S."/>
            <person name="Loffler F."/>
        </authorList>
    </citation>
    <scope>NUCLEOTIDE SEQUENCE</scope>
</reference>
<dbReference type="EMBL" id="VSSQ01013500">
    <property type="protein sequence ID" value="MPM51626.1"/>
    <property type="molecule type" value="Genomic_DNA"/>
</dbReference>
<gene>
    <name evidence="1" type="ORF">SDC9_98376</name>
</gene>
<protein>
    <submittedName>
        <fullName evidence="1">Uncharacterized protein</fullName>
    </submittedName>
</protein>
<evidence type="ECO:0000313" key="1">
    <source>
        <dbReference type="EMBL" id="MPM51626.1"/>
    </source>
</evidence>
<accession>A0A645AF95</accession>
<name>A0A645AF95_9ZZZZ</name>
<organism evidence="1">
    <name type="scientific">bioreactor metagenome</name>
    <dbReference type="NCBI Taxonomy" id="1076179"/>
    <lineage>
        <taxon>unclassified sequences</taxon>
        <taxon>metagenomes</taxon>
        <taxon>ecological metagenomes</taxon>
    </lineage>
</organism>
<comment type="caution">
    <text evidence="1">The sequence shown here is derived from an EMBL/GenBank/DDBJ whole genome shotgun (WGS) entry which is preliminary data.</text>
</comment>
<proteinExistence type="predicted"/>